<dbReference type="GO" id="GO:0016740">
    <property type="term" value="F:transferase activity"/>
    <property type="evidence" value="ECO:0007669"/>
    <property type="project" value="UniProtKB-KW"/>
</dbReference>
<dbReference type="InterPro" id="IPR002575">
    <property type="entry name" value="Aminoglycoside_PTrfase"/>
</dbReference>
<evidence type="ECO:0000313" key="5">
    <source>
        <dbReference type="Proteomes" id="UP000553957"/>
    </source>
</evidence>
<comment type="caution">
    <text evidence="3">The sequence shown here is derived from an EMBL/GenBank/DDBJ whole genome shotgun (WGS) entry which is preliminary data.</text>
</comment>
<evidence type="ECO:0000313" key="2">
    <source>
        <dbReference type="EMBL" id="MBB6566841.1"/>
    </source>
</evidence>
<keyword evidence="4" id="KW-1185">Reference proteome</keyword>
<organism evidence="3 4">
    <name type="scientific">Kribbella sandramycini</name>
    <dbReference type="NCBI Taxonomy" id="60450"/>
    <lineage>
        <taxon>Bacteria</taxon>
        <taxon>Bacillati</taxon>
        <taxon>Actinomycetota</taxon>
        <taxon>Actinomycetes</taxon>
        <taxon>Propionibacteriales</taxon>
        <taxon>Kribbellaceae</taxon>
        <taxon>Kribbella</taxon>
    </lineage>
</organism>
<evidence type="ECO:0000259" key="1">
    <source>
        <dbReference type="Pfam" id="PF01636"/>
    </source>
</evidence>
<dbReference type="InterPro" id="IPR051678">
    <property type="entry name" value="AGP_Transferase"/>
</dbReference>
<dbReference type="Proteomes" id="UP000534306">
    <property type="component" value="Unassembled WGS sequence"/>
</dbReference>
<dbReference type="InterPro" id="IPR011009">
    <property type="entry name" value="Kinase-like_dom_sf"/>
</dbReference>
<reference evidence="2 5" key="2">
    <citation type="submission" date="2020-08" db="EMBL/GenBank/DDBJ databases">
        <title>Sequencing the genomes of 1000 actinobacteria strains.</title>
        <authorList>
            <person name="Klenk H.-P."/>
        </authorList>
    </citation>
    <scope>NUCLEOTIDE SEQUENCE [LARGE SCALE GENOMIC DNA]</scope>
    <source>
        <strain evidence="2 5">DSM 15626</strain>
    </source>
</reference>
<dbReference type="EMBL" id="JACHKF010000001">
    <property type="protein sequence ID" value="MBB6566841.1"/>
    <property type="molecule type" value="Genomic_DNA"/>
</dbReference>
<sequence length="216" mass="23602">MNLQLLTDRFGATSAEPVHVGHSEATVVRLDRRGERLYYKTGKVLNAEAERLAWLGATGFPCPRILDRGDNWLLTAELPGQDASQPWAAADRPAVLTAMATGLRELHALDACPFDSAFPGARDTVTHGDFCAPNVFVDPETLRFSGILDVGNLGMGDRYVDLALMYKSLSNGLNPQYGLTPAARSFVEQYGGDPDDPRIAEFIALDDSDSFWDQAR</sequence>
<dbReference type="RefSeq" id="WP_171677820.1">
    <property type="nucleotide sequence ID" value="NZ_BAAAGT010000004.1"/>
</dbReference>
<dbReference type="PANTHER" id="PTHR21310">
    <property type="entry name" value="AMINOGLYCOSIDE PHOSPHOTRANSFERASE-RELATED-RELATED"/>
    <property type="match status" value="1"/>
</dbReference>
<reference evidence="3 4" key="1">
    <citation type="submission" date="2020-05" db="EMBL/GenBank/DDBJ databases">
        <title>Genome sequence of Kribbella sandramycini ATCC 39419.</title>
        <authorList>
            <person name="Maclea K.S."/>
            <person name="Fair J.L."/>
        </authorList>
    </citation>
    <scope>NUCLEOTIDE SEQUENCE [LARGE SCALE GENOMIC DNA]</scope>
    <source>
        <strain evidence="3 4">ATCC 39419</strain>
    </source>
</reference>
<dbReference type="SUPFAM" id="SSF56112">
    <property type="entry name" value="Protein kinase-like (PK-like)"/>
    <property type="match status" value="1"/>
</dbReference>
<dbReference type="PANTHER" id="PTHR21310:SF41">
    <property type="entry name" value="3'-PHOSPHOTRANSFERASE, PUTATIVE-RELATED"/>
    <property type="match status" value="1"/>
</dbReference>
<dbReference type="AlphaFoldDB" id="A0A7Y4L597"/>
<name>A0A7Y4L597_9ACTN</name>
<keyword evidence="3" id="KW-0808">Transferase</keyword>
<dbReference type="Pfam" id="PF01636">
    <property type="entry name" value="APH"/>
    <property type="match status" value="2"/>
</dbReference>
<dbReference type="Gene3D" id="3.90.1200.10">
    <property type="match status" value="1"/>
</dbReference>
<protein>
    <submittedName>
        <fullName evidence="2 3">Phosphotransferase</fullName>
    </submittedName>
</protein>
<dbReference type="Proteomes" id="UP000553957">
    <property type="component" value="Unassembled WGS sequence"/>
</dbReference>
<feature type="domain" description="Aminoglycoside phosphotransferase" evidence="1">
    <location>
        <begin position="122"/>
        <end position="177"/>
    </location>
</feature>
<feature type="domain" description="Aminoglycoside phosphotransferase" evidence="1">
    <location>
        <begin position="25"/>
        <end position="115"/>
    </location>
</feature>
<gene>
    <name evidence="2" type="ORF">HNR71_002478</name>
    <name evidence="3" type="ORF">HPO96_30385</name>
</gene>
<proteinExistence type="predicted"/>
<evidence type="ECO:0000313" key="4">
    <source>
        <dbReference type="Proteomes" id="UP000534306"/>
    </source>
</evidence>
<accession>A0A7Y4L597</accession>
<evidence type="ECO:0000313" key="3">
    <source>
        <dbReference type="EMBL" id="NOL44563.1"/>
    </source>
</evidence>
<dbReference type="EMBL" id="JABJRC010000009">
    <property type="protein sequence ID" value="NOL44563.1"/>
    <property type="molecule type" value="Genomic_DNA"/>
</dbReference>
<dbReference type="Gene3D" id="3.30.200.20">
    <property type="entry name" value="Phosphorylase Kinase, domain 1"/>
    <property type="match status" value="1"/>
</dbReference>